<evidence type="ECO:0000259" key="11">
    <source>
        <dbReference type="Pfam" id="PF02463"/>
    </source>
</evidence>
<keyword evidence="7 9" id="KW-0234">DNA repair</keyword>
<keyword evidence="10" id="KW-0175">Coiled coil</keyword>
<dbReference type="PIRSF" id="PIRSF003128">
    <property type="entry name" value="RecN"/>
    <property type="match status" value="1"/>
</dbReference>
<comment type="similarity">
    <text evidence="2 9">Belongs to the RecN family.</text>
</comment>
<evidence type="ECO:0000256" key="7">
    <source>
        <dbReference type="ARBA" id="ARBA00023204"/>
    </source>
</evidence>
<sequence length="587" mass="62677">MLTEIRIESLGAISVATAEFDRGLTVLTGETGTGKTMVVTGLHLLGGARADASRVRSGANRAVVEGRFTTTDLDDVVVAQLDGMLDALGAERDEDGSVIALRSVSRDGPSRAYLGGRNVPAKSLSGFTTELLALHGQNDQLRLMRPEEQRAALDRYAAAGPSRERYRELRDAWLLARRDLIDRRNRIRELAQEADRLKFALSEIDSVDPQPGEDNALVADIVRLSELDMLREVAVNARAALFGALDDVDVSGSNAVDRLGQAKAALESTDDATLRAFADQIGEALTVAVDVGRQLGDYLEELPVDASALESKLVRQAQLRTLTRKYAANIDGVLQWASESRERLEQLDVSSDKLAGIQSRVDELESELSQAAVDLGKLRRDAAFRLAKEVTAELSALAMVDAEFTISVTTDLIPFADYNSSATVTLPSGGVARAGADGVDQVEFGFAAHRGMTVLPLAKSASGGELSRVMLALEVVLATSAAGTTMVFDEVDSGVGGWAAVQIGRRLARLARTHQVIVVTHLPQVAAYADVHLVVHSAGPDGASDVRRLASDDRVAELARMLAGLGESDSGRAHARELLDAAQNDKN</sequence>
<name>A0A0F4EU58_9MYCO</name>
<dbReference type="Pfam" id="PF02463">
    <property type="entry name" value="SMC_N"/>
    <property type="match status" value="1"/>
</dbReference>
<comment type="caution">
    <text evidence="12">The sequence shown here is derived from an EMBL/GenBank/DDBJ whole genome shotgun (WGS) entry which is preliminary data.</text>
</comment>
<dbReference type="EMBL" id="JRPY01000056">
    <property type="protein sequence ID" value="KJX75165.1"/>
    <property type="molecule type" value="Genomic_DNA"/>
</dbReference>
<evidence type="ECO:0000313" key="12">
    <source>
        <dbReference type="EMBL" id="KJX75165.1"/>
    </source>
</evidence>
<dbReference type="GO" id="GO:0043590">
    <property type="term" value="C:bacterial nucleoid"/>
    <property type="evidence" value="ECO:0007669"/>
    <property type="project" value="TreeGrafter"/>
</dbReference>
<keyword evidence="4" id="KW-0547">Nucleotide-binding</keyword>
<gene>
    <name evidence="12" type="primary">recN</name>
    <name evidence="12" type="ORF">MLPM_1360</name>
</gene>
<dbReference type="AlphaFoldDB" id="A0A0F4EU58"/>
<dbReference type="NCBIfam" id="TIGR00634">
    <property type="entry name" value="recN"/>
    <property type="match status" value="1"/>
</dbReference>
<accession>A0A0F4EU58</accession>
<evidence type="ECO:0000256" key="9">
    <source>
        <dbReference type="PIRNR" id="PIRNR003128"/>
    </source>
</evidence>
<keyword evidence="5 9" id="KW-0227">DNA damage</keyword>
<evidence type="ECO:0000256" key="1">
    <source>
        <dbReference type="ARBA" id="ARBA00003618"/>
    </source>
</evidence>
<dbReference type="CDD" id="cd03241">
    <property type="entry name" value="ABC_RecN"/>
    <property type="match status" value="1"/>
</dbReference>
<feature type="coiled-coil region" evidence="10">
    <location>
        <begin position="347"/>
        <end position="381"/>
    </location>
</feature>
<keyword evidence="13" id="KW-1185">Reference proteome</keyword>
<dbReference type="GO" id="GO:0005524">
    <property type="term" value="F:ATP binding"/>
    <property type="evidence" value="ECO:0007669"/>
    <property type="project" value="UniProtKB-KW"/>
</dbReference>
<evidence type="ECO:0000256" key="4">
    <source>
        <dbReference type="ARBA" id="ARBA00022741"/>
    </source>
</evidence>
<evidence type="ECO:0000256" key="8">
    <source>
        <dbReference type="ARBA" id="ARBA00033408"/>
    </source>
</evidence>
<dbReference type="GO" id="GO:0009432">
    <property type="term" value="P:SOS response"/>
    <property type="evidence" value="ECO:0007669"/>
    <property type="project" value="TreeGrafter"/>
</dbReference>
<evidence type="ECO:0000256" key="5">
    <source>
        <dbReference type="ARBA" id="ARBA00022763"/>
    </source>
</evidence>
<dbReference type="Proteomes" id="UP000053699">
    <property type="component" value="Unassembled WGS sequence"/>
</dbReference>
<dbReference type="FunFam" id="3.40.50.300:FF:000356">
    <property type="entry name" value="DNA repair protein RecN"/>
    <property type="match status" value="1"/>
</dbReference>
<organism evidence="12 13">
    <name type="scientific">Mycobacterium lepromatosis</name>
    <dbReference type="NCBI Taxonomy" id="480418"/>
    <lineage>
        <taxon>Bacteria</taxon>
        <taxon>Bacillati</taxon>
        <taxon>Actinomycetota</taxon>
        <taxon>Actinomycetes</taxon>
        <taxon>Mycobacteriales</taxon>
        <taxon>Mycobacteriaceae</taxon>
        <taxon>Mycobacterium</taxon>
    </lineage>
</organism>
<protein>
    <recommendedName>
        <fullName evidence="3 9">DNA repair protein RecN</fullName>
    </recommendedName>
    <alternativeName>
        <fullName evidence="8 9">Recombination protein N</fullName>
    </alternativeName>
</protein>
<dbReference type="InterPro" id="IPR004604">
    <property type="entry name" value="DNA_recomb/repair_RecN"/>
</dbReference>
<dbReference type="GO" id="GO:0006281">
    <property type="term" value="P:DNA repair"/>
    <property type="evidence" value="ECO:0007669"/>
    <property type="project" value="UniProtKB-KW"/>
</dbReference>
<proteinExistence type="inferred from homology"/>
<dbReference type="GO" id="GO:0006310">
    <property type="term" value="P:DNA recombination"/>
    <property type="evidence" value="ECO:0007669"/>
    <property type="project" value="InterPro"/>
</dbReference>
<dbReference type="Gene3D" id="3.40.50.300">
    <property type="entry name" value="P-loop containing nucleotide triphosphate hydrolases"/>
    <property type="match status" value="2"/>
</dbReference>
<feature type="domain" description="RecF/RecN/SMC N-terminal" evidence="11">
    <location>
        <begin position="2"/>
        <end position="535"/>
    </location>
</feature>
<dbReference type="InterPro" id="IPR003395">
    <property type="entry name" value="RecF/RecN/SMC_N"/>
</dbReference>
<reference evidence="12 13" key="1">
    <citation type="journal article" date="2015" name="Proc. Natl. Acad. Sci. U.S.A.">
        <title>Insight into the evolution and origin of leprosy bacilli from the genome sequence of Mycobacterium lepromatosis.</title>
        <authorList>
            <person name="Singh P."/>
            <person name="Benjak A."/>
            <person name="Schuenemann V.J."/>
            <person name="Herbig A."/>
            <person name="Avanzi C."/>
            <person name="Busso P."/>
            <person name="Nieselt K."/>
            <person name="Krause J."/>
            <person name="Vera-Cabrera L."/>
            <person name="Cole S.T."/>
        </authorList>
    </citation>
    <scope>NUCLEOTIDE SEQUENCE [LARGE SCALE GENOMIC DNA]</scope>
    <source>
        <strain evidence="12 13">Mx1-22A</strain>
    </source>
</reference>
<dbReference type="PANTHER" id="PTHR11059">
    <property type="entry name" value="DNA REPAIR PROTEIN RECN"/>
    <property type="match status" value="1"/>
</dbReference>
<evidence type="ECO:0000313" key="13">
    <source>
        <dbReference type="Proteomes" id="UP000053699"/>
    </source>
</evidence>
<dbReference type="STRING" id="480418.GCA_000975265_01500"/>
<dbReference type="RefSeq" id="WP_045843092.1">
    <property type="nucleotide sequence ID" value="NZ_CP083405.1"/>
</dbReference>
<evidence type="ECO:0000256" key="6">
    <source>
        <dbReference type="ARBA" id="ARBA00022840"/>
    </source>
</evidence>
<comment type="function">
    <text evidence="1 9">May be involved in recombinational repair of damaged DNA.</text>
</comment>
<dbReference type="InterPro" id="IPR027417">
    <property type="entry name" value="P-loop_NTPase"/>
</dbReference>
<evidence type="ECO:0000256" key="2">
    <source>
        <dbReference type="ARBA" id="ARBA00009441"/>
    </source>
</evidence>
<dbReference type="SUPFAM" id="SSF52540">
    <property type="entry name" value="P-loop containing nucleoside triphosphate hydrolases"/>
    <property type="match status" value="2"/>
</dbReference>
<dbReference type="OrthoDB" id="9806954at2"/>
<evidence type="ECO:0000256" key="3">
    <source>
        <dbReference type="ARBA" id="ARBA00021315"/>
    </source>
</evidence>
<keyword evidence="6" id="KW-0067">ATP-binding</keyword>
<dbReference type="PATRIC" id="fig|480418.6.peg.2760"/>
<evidence type="ECO:0000256" key="10">
    <source>
        <dbReference type="SAM" id="Coils"/>
    </source>
</evidence>
<dbReference type="PANTHER" id="PTHR11059:SF0">
    <property type="entry name" value="DNA REPAIR PROTEIN RECN"/>
    <property type="match status" value="1"/>
</dbReference>